<protein>
    <submittedName>
        <fullName evidence="1">Uncharacterized protein</fullName>
    </submittedName>
</protein>
<sequence>MEEVEKKSTFFLLQEGKDQNYDEVESDFIKELALTIDKTSNSVKAY</sequence>
<comment type="caution">
    <text evidence="1">The sequence shown here is derived from an EMBL/GenBank/DDBJ whole genome shotgun (WGS) entry which is preliminary data.</text>
</comment>
<dbReference type="Proteomes" id="UP001225134">
    <property type="component" value="Unassembled WGS sequence"/>
</dbReference>
<dbReference type="RefSeq" id="WP_285153297.1">
    <property type="nucleotide sequence ID" value="NZ_JASSPP010000010.1"/>
</dbReference>
<evidence type="ECO:0000313" key="1">
    <source>
        <dbReference type="EMBL" id="MDK9581060.1"/>
    </source>
</evidence>
<keyword evidence="2" id="KW-1185">Reference proteome</keyword>
<accession>A0ABT7HKK0</accession>
<proteinExistence type="predicted"/>
<organism evidence="1 2">
    <name type="scientific">Sneathia sanguinegens</name>
    <dbReference type="NCBI Taxonomy" id="40543"/>
    <lineage>
        <taxon>Bacteria</taxon>
        <taxon>Fusobacteriati</taxon>
        <taxon>Fusobacteriota</taxon>
        <taxon>Fusobacteriia</taxon>
        <taxon>Fusobacteriales</taxon>
        <taxon>Leptotrichiaceae</taxon>
        <taxon>Sneathia</taxon>
    </lineage>
</organism>
<reference evidence="1 2" key="1">
    <citation type="submission" date="2023-06" db="EMBL/GenBank/DDBJ databases">
        <title>Antibody response to the Sneathia vaginalis cytopathogenic toxin A during pregnancy.</title>
        <authorList>
            <person name="Mccoy Z.T."/>
            <person name="Serrano M.G."/>
            <person name="Spaine K."/>
            <person name="Edwards D.J."/>
            <person name="Buck G.A."/>
            <person name="Jefferson K."/>
        </authorList>
    </citation>
    <scope>NUCLEOTIDE SEQUENCE [LARGE SCALE GENOMIC DNA]</scope>
    <source>
        <strain evidence="1 2">CCUG 42621</strain>
    </source>
</reference>
<name>A0ABT7HKK0_9FUSO</name>
<dbReference type="EMBL" id="JASSPP010000010">
    <property type="protein sequence ID" value="MDK9581060.1"/>
    <property type="molecule type" value="Genomic_DNA"/>
</dbReference>
<evidence type="ECO:0000313" key="2">
    <source>
        <dbReference type="Proteomes" id="UP001225134"/>
    </source>
</evidence>
<gene>
    <name evidence="1" type="ORF">QQA45_06075</name>
</gene>